<feature type="region of interest" description="Disordered" evidence="1">
    <location>
        <begin position="115"/>
        <end position="136"/>
    </location>
</feature>
<dbReference type="VEuPathDB" id="FungiDB:Z519_08797"/>
<dbReference type="OrthoDB" id="4181370at2759"/>
<dbReference type="HOGENOM" id="CLU_046006_21_0_1"/>
<protein>
    <recommendedName>
        <fullName evidence="2">VOC domain-containing protein</fullName>
    </recommendedName>
</protein>
<dbReference type="Proteomes" id="UP000053789">
    <property type="component" value="Unassembled WGS sequence"/>
</dbReference>
<dbReference type="Gene3D" id="3.10.180.10">
    <property type="entry name" value="2,3-Dihydroxybiphenyl 1,2-Dioxygenase, domain 1"/>
    <property type="match status" value="1"/>
</dbReference>
<feature type="domain" description="VOC" evidence="2">
    <location>
        <begin position="5"/>
        <end position="149"/>
    </location>
</feature>
<accession>A0A0D2HZX3</accession>
<dbReference type="AlphaFoldDB" id="A0A0D2HZX3"/>
<dbReference type="Pfam" id="PF00903">
    <property type="entry name" value="Glyoxalase"/>
    <property type="match status" value="1"/>
</dbReference>
<sequence>MPYSQTTFLNIPVSDLPRSIAFYTSLGFVQNHTFSGPSAAMVSLPIPSHFASPHDSPIKIMLLSHDFFRSFLPPNRSMADAKTTAQMLFCMSRESKEAVDDMVKRAAESGVNVDISEKNEEQKKAEQEAGMYGRNFEDPDGHIVEVVYMPVQCYEGKE</sequence>
<organism evidence="3 4">
    <name type="scientific">Cladophialophora bantiana (strain ATCC 10958 / CBS 173.52 / CDC B-1940 / NIH 8579)</name>
    <name type="common">Xylohypha bantiana</name>
    <dbReference type="NCBI Taxonomy" id="1442370"/>
    <lineage>
        <taxon>Eukaryota</taxon>
        <taxon>Fungi</taxon>
        <taxon>Dikarya</taxon>
        <taxon>Ascomycota</taxon>
        <taxon>Pezizomycotina</taxon>
        <taxon>Eurotiomycetes</taxon>
        <taxon>Chaetothyriomycetidae</taxon>
        <taxon>Chaetothyriales</taxon>
        <taxon>Herpotrichiellaceae</taxon>
        <taxon>Cladophialophora</taxon>
    </lineage>
</organism>
<dbReference type="PANTHER" id="PTHR36503">
    <property type="entry name" value="BLR2520 PROTEIN"/>
    <property type="match status" value="1"/>
</dbReference>
<proteinExistence type="predicted"/>
<dbReference type="EMBL" id="KN846993">
    <property type="protein sequence ID" value="KIW90154.1"/>
    <property type="molecule type" value="Genomic_DNA"/>
</dbReference>
<evidence type="ECO:0000313" key="3">
    <source>
        <dbReference type="EMBL" id="KIW90154.1"/>
    </source>
</evidence>
<evidence type="ECO:0000256" key="1">
    <source>
        <dbReference type="SAM" id="MobiDB-lite"/>
    </source>
</evidence>
<evidence type="ECO:0000313" key="4">
    <source>
        <dbReference type="Proteomes" id="UP000053789"/>
    </source>
</evidence>
<dbReference type="PANTHER" id="PTHR36503:SF2">
    <property type="entry name" value="BLR2408 PROTEIN"/>
    <property type="match status" value="1"/>
</dbReference>
<dbReference type="RefSeq" id="XP_016616823.1">
    <property type="nucleotide sequence ID" value="XM_016766525.1"/>
</dbReference>
<dbReference type="GeneID" id="27701725"/>
<name>A0A0D2HZX3_CLAB1</name>
<dbReference type="SUPFAM" id="SSF54593">
    <property type="entry name" value="Glyoxalase/Bleomycin resistance protein/Dihydroxybiphenyl dioxygenase"/>
    <property type="match status" value="1"/>
</dbReference>
<evidence type="ECO:0000259" key="2">
    <source>
        <dbReference type="PROSITE" id="PS51819"/>
    </source>
</evidence>
<feature type="compositionally biased region" description="Basic and acidic residues" evidence="1">
    <location>
        <begin position="115"/>
        <end position="127"/>
    </location>
</feature>
<dbReference type="PROSITE" id="PS51819">
    <property type="entry name" value="VOC"/>
    <property type="match status" value="1"/>
</dbReference>
<reference evidence="3" key="1">
    <citation type="submission" date="2015-01" db="EMBL/GenBank/DDBJ databases">
        <title>The Genome Sequence of Cladophialophora bantiana CBS 173.52.</title>
        <authorList>
            <consortium name="The Broad Institute Genomics Platform"/>
            <person name="Cuomo C."/>
            <person name="de Hoog S."/>
            <person name="Gorbushina A."/>
            <person name="Stielow B."/>
            <person name="Teixiera M."/>
            <person name="Abouelleil A."/>
            <person name="Chapman S.B."/>
            <person name="Priest M."/>
            <person name="Young S.K."/>
            <person name="Wortman J."/>
            <person name="Nusbaum C."/>
            <person name="Birren B."/>
        </authorList>
    </citation>
    <scope>NUCLEOTIDE SEQUENCE [LARGE SCALE GENOMIC DNA]</scope>
    <source>
        <strain evidence="3">CBS 173.52</strain>
    </source>
</reference>
<keyword evidence="4" id="KW-1185">Reference proteome</keyword>
<dbReference type="InterPro" id="IPR037523">
    <property type="entry name" value="VOC_core"/>
</dbReference>
<dbReference type="InterPro" id="IPR004360">
    <property type="entry name" value="Glyas_Fos-R_dOase_dom"/>
</dbReference>
<dbReference type="InterPro" id="IPR029068">
    <property type="entry name" value="Glyas_Bleomycin-R_OHBP_Dase"/>
</dbReference>
<gene>
    <name evidence="3" type="ORF">Z519_08797</name>
</gene>